<evidence type="ECO:0000256" key="2">
    <source>
        <dbReference type="SAM" id="SignalP"/>
    </source>
</evidence>
<evidence type="ECO:0000313" key="4">
    <source>
        <dbReference type="EMBL" id="MFC4674431.1"/>
    </source>
</evidence>
<reference evidence="5" key="1">
    <citation type="journal article" date="2019" name="Int. J. Syst. Evol. Microbiol.">
        <title>The Global Catalogue of Microorganisms (GCM) 10K type strain sequencing project: providing services to taxonomists for standard genome sequencing and annotation.</title>
        <authorList>
            <consortium name="The Broad Institute Genomics Platform"/>
            <consortium name="The Broad Institute Genome Sequencing Center for Infectious Disease"/>
            <person name="Wu L."/>
            <person name="Ma J."/>
        </authorList>
    </citation>
    <scope>NUCLEOTIDE SEQUENCE [LARGE SCALE GENOMIC DNA]</scope>
    <source>
        <strain evidence="5">CCUG 66188</strain>
    </source>
</reference>
<feature type="chain" id="PRO_5046595739" evidence="2">
    <location>
        <begin position="25"/>
        <end position="531"/>
    </location>
</feature>
<evidence type="ECO:0000256" key="1">
    <source>
        <dbReference type="SAM" id="MobiDB-lite"/>
    </source>
</evidence>
<sequence length="531" mass="59838">MKFIYKNIILTGFICLYTAATCNAQSGDSITSPADYSLLPIQYTGLQTSNPVAYIEVDRDRMNGQITYNHTSGDYKYISDPRSMNSGQVALEGFKRVNKLHFYGSFSYNISGLKGQKWKDVLMPSQGNPFILGDSIGGDYDNERFAIKGVMASTLNKKLKWAVAVDYNGGSSADQSDPRPRIDATRYSIYPGIMYNLLPDWSIGLDFGYEGYKEVISVTTTTKKDHNYFLFQGLGNYTIESGISHGRQYKGTAFGSNAQIKWRKNIYENILQLGYKSNEEKSEDGAVSESDNSSVSGSGNSNMFRSGDYKETIYSLMNIFSVKQGQTSHILKVNIDNNNSKGIWYDQKKITNSNNQQIWEIYNKSVKYKNKTTKIGLDYIWLKERSGWKDYMLGVAAEFEQHKTTLLPDMHLQKYSNVNVAIKGGKTFRLPKNFQLGFDLKASYQRNLSSKADFTGLALANLWSYPVFEYLTSDHYRGDASFKLSKQTRMGNLPSTIYLTAGASYTKSALDTDNFNKPDRIGIATSFGFTF</sequence>
<accession>A0ABV9KXY8</accession>
<dbReference type="EMBL" id="JBHSGN010000076">
    <property type="protein sequence ID" value="MFC4674431.1"/>
    <property type="molecule type" value="Genomic_DNA"/>
</dbReference>
<evidence type="ECO:0000259" key="3">
    <source>
        <dbReference type="Pfam" id="PF21012"/>
    </source>
</evidence>
<proteinExistence type="predicted"/>
<name>A0ABV9KXY8_9BACT</name>
<organism evidence="4 5">
    <name type="scientific">Dysgonomonas termitidis</name>
    <dbReference type="NCBI Taxonomy" id="1516126"/>
    <lineage>
        <taxon>Bacteria</taxon>
        <taxon>Pseudomonadati</taxon>
        <taxon>Bacteroidota</taxon>
        <taxon>Bacteroidia</taxon>
        <taxon>Bacteroidales</taxon>
        <taxon>Dysgonomonadaceae</taxon>
        <taxon>Dysgonomonas</taxon>
    </lineage>
</organism>
<evidence type="ECO:0000313" key="5">
    <source>
        <dbReference type="Proteomes" id="UP001596023"/>
    </source>
</evidence>
<keyword evidence="5" id="KW-1185">Reference proteome</keyword>
<feature type="compositionally biased region" description="Low complexity" evidence="1">
    <location>
        <begin position="287"/>
        <end position="302"/>
    </location>
</feature>
<dbReference type="Proteomes" id="UP001596023">
    <property type="component" value="Unassembled WGS sequence"/>
</dbReference>
<keyword evidence="2" id="KW-0732">Signal</keyword>
<gene>
    <name evidence="4" type="ORF">ACFO6W_12070</name>
</gene>
<dbReference type="RefSeq" id="WP_379996731.1">
    <property type="nucleotide sequence ID" value="NZ_JBHSGN010000076.1"/>
</dbReference>
<dbReference type="InterPro" id="IPR049236">
    <property type="entry name" value="DUF6850"/>
</dbReference>
<protein>
    <submittedName>
        <fullName evidence="4">DUF6850 family outer membrane beta-barrel protein</fullName>
    </submittedName>
</protein>
<feature type="signal peptide" evidence="2">
    <location>
        <begin position="1"/>
        <end position="24"/>
    </location>
</feature>
<feature type="domain" description="DUF6850" evidence="3">
    <location>
        <begin position="60"/>
        <end position="531"/>
    </location>
</feature>
<dbReference type="Pfam" id="PF21012">
    <property type="entry name" value="DUF6850"/>
    <property type="match status" value="1"/>
</dbReference>
<feature type="region of interest" description="Disordered" evidence="1">
    <location>
        <begin position="281"/>
        <end position="302"/>
    </location>
</feature>
<comment type="caution">
    <text evidence="4">The sequence shown here is derived from an EMBL/GenBank/DDBJ whole genome shotgun (WGS) entry which is preliminary data.</text>
</comment>